<dbReference type="EMBL" id="CAEZYH010000026">
    <property type="protein sequence ID" value="CAB4717884.1"/>
    <property type="molecule type" value="Genomic_DNA"/>
</dbReference>
<evidence type="ECO:0000313" key="19">
    <source>
        <dbReference type="EMBL" id="CAB4867257.1"/>
    </source>
</evidence>
<name>A0A6J6VPU1_9ZZZZ</name>
<dbReference type="SMART" id="SM00904">
    <property type="entry name" value="Flavokinase"/>
    <property type="match status" value="1"/>
</dbReference>
<dbReference type="PIRSF" id="PIRSF004491">
    <property type="entry name" value="FAD_Synth"/>
    <property type="match status" value="1"/>
</dbReference>
<keyword evidence="11" id="KW-0547">Nucleotide-binding</keyword>
<evidence type="ECO:0000313" key="21">
    <source>
        <dbReference type="EMBL" id="CAB5033221.1"/>
    </source>
</evidence>
<evidence type="ECO:0000256" key="2">
    <source>
        <dbReference type="ARBA" id="ARBA00005201"/>
    </source>
</evidence>
<protein>
    <recommendedName>
        <fullName evidence="6">Bifunctional riboflavin kinase/FMN adenylyltransferase</fullName>
        <ecNumber evidence="4">2.7.1.26</ecNumber>
        <ecNumber evidence="5">2.7.7.2</ecNumber>
    </recommendedName>
</protein>
<sequence>MGCDQSWDHEEASRVGTQVSFGLVQVITDLNAIPRGLFAAGSIVTIGAYDGLHVGHREIIEQVTKKAHADRQTSVLVTFSPHPAQILRPNEAPKLLTDRDQKLRLLESTGIDAVVVIAFDRIQAEETPEDFVKRVLVDALHVQRLIVGEDFCFGKDRRGNVELLLKLGGQYGFSVEPSHLVAGHDDVTASSTYIRSLVQNGDIEAANMYLGRQHELTGTVVHGDARGRTIGFPTANVEVSKALCEPGDGVYAGWYVRPARDGQPERVYPAAINIGRRPTFYVDAPVSLIEAHVIGETDIDLYGEVATLRFVARLRGEIKFSGIEELKAQLMRDVENAKTALASN</sequence>
<keyword evidence="8" id="KW-0288">FMN</keyword>
<evidence type="ECO:0000256" key="11">
    <source>
        <dbReference type="ARBA" id="ARBA00022741"/>
    </source>
</evidence>
<evidence type="ECO:0000256" key="14">
    <source>
        <dbReference type="ARBA" id="ARBA00022840"/>
    </source>
</evidence>
<dbReference type="CDD" id="cd02064">
    <property type="entry name" value="FAD_synthetase_N"/>
    <property type="match status" value="1"/>
</dbReference>
<dbReference type="InterPro" id="IPR002606">
    <property type="entry name" value="Riboflavin_kinase_bac"/>
</dbReference>
<dbReference type="InterPro" id="IPR015865">
    <property type="entry name" value="Riboflavin_kinase_bac/euk"/>
</dbReference>
<evidence type="ECO:0000259" key="16">
    <source>
        <dbReference type="SMART" id="SM00904"/>
    </source>
</evidence>
<dbReference type="EC" id="2.7.7.2" evidence="5"/>
<dbReference type="InterPro" id="IPR023468">
    <property type="entry name" value="Riboflavin_kinase"/>
</dbReference>
<organism evidence="18">
    <name type="scientific">freshwater metagenome</name>
    <dbReference type="NCBI Taxonomy" id="449393"/>
    <lineage>
        <taxon>unclassified sequences</taxon>
        <taxon>metagenomes</taxon>
        <taxon>ecological metagenomes</taxon>
    </lineage>
</organism>
<dbReference type="PANTHER" id="PTHR22749">
    <property type="entry name" value="RIBOFLAVIN KINASE/FMN ADENYLYLTRANSFERASE"/>
    <property type="match status" value="1"/>
</dbReference>
<evidence type="ECO:0000256" key="1">
    <source>
        <dbReference type="ARBA" id="ARBA00004726"/>
    </source>
</evidence>
<dbReference type="GO" id="GO:0006747">
    <property type="term" value="P:FAD biosynthetic process"/>
    <property type="evidence" value="ECO:0007669"/>
    <property type="project" value="UniProtKB-UniPathway"/>
</dbReference>
<dbReference type="GO" id="GO:0009231">
    <property type="term" value="P:riboflavin biosynthetic process"/>
    <property type="evidence" value="ECO:0007669"/>
    <property type="project" value="InterPro"/>
</dbReference>
<dbReference type="UniPathway" id="UPA00277">
    <property type="reaction ID" value="UER00407"/>
</dbReference>
<dbReference type="AlphaFoldDB" id="A0A6J6VPU1"/>
<dbReference type="EMBL" id="CAFBMF010000040">
    <property type="protein sequence ID" value="CAB4898721.1"/>
    <property type="molecule type" value="Genomic_DNA"/>
</dbReference>
<evidence type="ECO:0000256" key="8">
    <source>
        <dbReference type="ARBA" id="ARBA00022643"/>
    </source>
</evidence>
<dbReference type="GO" id="GO:0009398">
    <property type="term" value="P:FMN biosynthetic process"/>
    <property type="evidence" value="ECO:0007669"/>
    <property type="project" value="UniProtKB-UniPathway"/>
</dbReference>
<evidence type="ECO:0000256" key="15">
    <source>
        <dbReference type="ARBA" id="ARBA00023268"/>
    </source>
</evidence>
<dbReference type="NCBIfam" id="TIGR00083">
    <property type="entry name" value="ribF"/>
    <property type="match status" value="1"/>
</dbReference>
<dbReference type="InterPro" id="IPR023465">
    <property type="entry name" value="Riboflavin_kinase_dom_sf"/>
</dbReference>
<evidence type="ECO:0000256" key="9">
    <source>
        <dbReference type="ARBA" id="ARBA00022679"/>
    </source>
</evidence>
<dbReference type="InterPro" id="IPR015864">
    <property type="entry name" value="FAD_synthase"/>
</dbReference>
<feature type="domain" description="Riboflavin kinase" evidence="16">
    <location>
        <begin position="209"/>
        <end position="342"/>
    </location>
</feature>
<evidence type="ECO:0000256" key="5">
    <source>
        <dbReference type="ARBA" id="ARBA00012393"/>
    </source>
</evidence>
<evidence type="ECO:0000313" key="18">
    <source>
        <dbReference type="EMBL" id="CAB4772557.1"/>
    </source>
</evidence>
<evidence type="ECO:0000256" key="10">
    <source>
        <dbReference type="ARBA" id="ARBA00022695"/>
    </source>
</evidence>
<evidence type="ECO:0000256" key="6">
    <source>
        <dbReference type="ARBA" id="ARBA00018483"/>
    </source>
</evidence>
<dbReference type="GO" id="GO:0005524">
    <property type="term" value="F:ATP binding"/>
    <property type="evidence" value="ECO:0007669"/>
    <property type="project" value="UniProtKB-KW"/>
</dbReference>
<keyword evidence="9" id="KW-0808">Transferase</keyword>
<dbReference type="EMBL" id="CAFBPS010000099">
    <property type="protein sequence ID" value="CAB5033221.1"/>
    <property type="molecule type" value="Genomic_DNA"/>
</dbReference>
<keyword evidence="14" id="KW-0067">ATP-binding</keyword>
<dbReference type="EC" id="2.7.1.26" evidence="4"/>
<evidence type="ECO:0000256" key="3">
    <source>
        <dbReference type="ARBA" id="ARBA00010214"/>
    </source>
</evidence>
<comment type="pathway">
    <text evidence="1">Cofactor biosynthesis; FAD biosynthesis; FAD from FMN: step 1/1.</text>
</comment>
<keyword evidence="10" id="KW-0548">Nucleotidyltransferase</keyword>
<dbReference type="EMBL" id="CAEZZP010000049">
    <property type="protein sequence ID" value="CAB4772557.1"/>
    <property type="molecule type" value="Genomic_DNA"/>
</dbReference>
<gene>
    <name evidence="17" type="ORF">UFOPK2658_00814</name>
    <name evidence="18" type="ORF">UFOPK2880_00906</name>
    <name evidence="19" type="ORF">UFOPK3304_00801</name>
    <name evidence="20" type="ORF">UFOPK3494_00820</name>
    <name evidence="21" type="ORF">UFOPK4134_01224</name>
</gene>
<evidence type="ECO:0000256" key="7">
    <source>
        <dbReference type="ARBA" id="ARBA00022630"/>
    </source>
</evidence>
<comment type="similarity">
    <text evidence="3">Belongs to the RibF family.</text>
</comment>
<dbReference type="SUPFAM" id="SSF52374">
    <property type="entry name" value="Nucleotidylyl transferase"/>
    <property type="match status" value="1"/>
</dbReference>
<dbReference type="PANTHER" id="PTHR22749:SF6">
    <property type="entry name" value="RIBOFLAVIN KINASE"/>
    <property type="match status" value="1"/>
</dbReference>
<dbReference type="Gene3D" id="2.40.30.30">
    <property type="entry name" value="Riboflavin kinase-like"/>
    <property type="match status" value="1"/>
</dbReference>
<dbReference type="Pfam" id="PF06574">
    <property type="entry name" value="FAD_syn"/>
    <property type="match status" value="1"/>
</dbReference>
<keyword evidence="15" id="KW-0511">Multifunctional enzyme</keyword>
<dbReference type="GO" id="GO:0003919">
    <property type="term" value="F:FMN adenylyltransferase activity"/>
    <property type="evidence" value="ECO:0007669"/>
    <property type="project" value="UniProtKB-EC"/>
</dbReference>
<dbReference type="NCBIfam" id="NF004160">
    <property type="entry name" value="PRK05627.1-3"/>
    <property type="match status" value="1"/>
</dbReference>
<accession>A0A6J6VPU1</accession>
<dbReference type="Pfam" id="PF01687">
    <property type="entry name" value="Flavokinase"/>
    <property type="match status" value="1"/>
</dbReference>
<evidence type="ECO:0000256" key="12">
    <source>
        <dbReference type="ARBA" id="ARBA00022777"/>
    </source>
</evidence>
<keyword evidence="7" id="KW-0285">Flavoprotein</keyword>
<dbReference type="GO" id="GO:0008531">
    <property type="term" value="F:riboflavin kinase activity"/>
    <property type="evidence" value="ECO:0007669"/>
    <property type="project" value="UniProtKB-EC"/>
</dbReference>
<dbReference type="SUPFAM" id="SSF82114">
    <property type="entry name" value="Riboflavin kinase-like"/>
    <property type="match status" value="1"/>
</dbReference>
<dbReference type="Gene3D" id="3.40.50.620">
    <property type="entry name" value="HUPs"/>
    <property type="match status" value="1"/>
</dbReference>
<evidence type="ECO:0000256" key="13">
    <source>
        <dbReference type="ARBA" id="ARBA00022827"/>
    </source>
</evidence>
<reference evidence="18" key="1">
    <citation type="submission" date="2020-05" db="EMBL/GenBank/DDBJ databases">
        <authorList>
            <person name="Chiriac C."/>
            <person name="Salcher M."/>
            <person name="Ghai R."/>
            <person name="Kavagutti S V."/>
        </authorList>
    </citation>
    <scope>NUCLEOTIDE SEQUENCE</scope>
</reference>
<dbReference type="FunFam" id="3.40.50.620:FF:000021">
    <property type="entry name" value="Riboflavin biosynthesis protein"/>
    <property type="match status" value="1"/>
</dbReference>
<dbReference type="EMBL" id="CAFBLJ010000033">
    <property type="protein sequence ID" value="CAB4867257.1"/>
    <property type="molecule type" value="Genomic_DNA"/>
</dbReference>
<evidence type="ECO:0000256" key="4">
    <source>
        <dbReference type="ARBA" id="ARBA00012105"/>
    </source>
</evidence>
<keyword evidence="13" id="KW-0274">FAD</keyword>
<comment type="pathway">
    <text evidence="2">Cofactor biosynthesis; FMN biosynthesis; FMN from riboflavin (ATP route): step 1/1.</text>
</comment>
<dbReference type="InterPro" id="IPR014729">
    <property type="entry name" value="Rossmann-like_a/b/a_fold"/>
</dbReference>
<keyword evidence="12" id="KW-0418">Kinase</keyword>
<evidence type="ECO:0000313" key="20">
    <source>
        <dbReference type="EMBL" id="CAB4898721.1"/>
    </source>
</evidence>
<evidence type="ECO:0000313" key="17">
    <source>
        <dbReference type="EMBL" id="CAB4717884.1"/>
    </source>
</evidence>
<dbReference type="UniPathway" id="UPA00276">
    <property type="reaction ID" value="UER00406"/>
</dbReference>
<proteinExistence type="inferred from homology"/>